<evidence type="ECO:0000313" key="3">
    <source>
        <dbReference type="Proteomes" id="UP001221838"/>
    </source>
</evidence>
<accession>A0ABT5D2X6</accession>
<dbReference type="Pfam" id="PF03992">
    <property type="entry name" value="ABM"/>
    <property type="match status" value="1"/>
</dbReference>
<sequence length="95" mass="10890">MTDERLEMTALISAKPGKEAELKAALREVVAETVKEPGCVMFQVLEDLENPGKFVLWEIFKSQEALREHISKDYTRAYFATGFIERTHVMKLKSL</sequence>
<protein>
    <submittedName>
        <fullName evidence="2">Quinol monooxygenase</fullName>
    </submittedName>
</protein>
<keyword evidence="2" id="KW-0503">Monooxygenase</keyword>
<dbReference type="InterPro" id="IPR011008">
    <property type="entry name" value="Dimeric_a/b-barrel"/>
</dbReference>
<dbReference type="Proteomes" id="UP001221838">
    <property type="component" value="Unassembled WGS sequence"/>
</dbReference>
<organism evidence="2 3">
    <name type="scientific">Stigmatella ashevillensis</name>
    <dbReference type="NCBI Taxonomy" id="2995309"/>
    <lineage>
        <taxon>Bacteria</taxon>
        <taxon>Pseudomonadati</taxon>
        <taxon>Myxococcota</taxon>
        <taxon>Myxococcia</taxon>
        <taxon>Myxococcales</taxon>
        <taxon>Cystobacterineae</taxon>
        <taxon>Archangiaceae</taxon>
        <taxon>Stigmatella</taxon>
    </lineage>
</organism>
<dbReference type="RefSeq" id="WP_272135461.1">
    <property type="nucleotide sequence ID" value="NZ_JAQNDM010000002.1"/>
</dbReference>
<reference evidence="2 3" key="1">
    <citation type="submission" date="2022-11" db="EMBL/GenBank/DDBJ databases">
        <title>Minimal conservation of predation-associated metabolite biosynthetic gene clusters underscores biosynthetic potential of Myxococcota including descriptions for ten novel species: Archangium lansinium sp. nov., Myxococcus landrumus sp. nov., Nannocystis bai.</title>
        <authorList>
            <person name="Ahearne A."/>
            <person name="Stevens C."/>
            <person name="Dowd S."/>
        </authorList>
    </citation>
    <scope>NUCLEOTIDE SEQUENCE [LARGE SCALE GENOMIC DNA]</scope>
    <source>
        <strain evidence="2 3">NCWAL01</strain>
    </source>
</reference>
<name>A0ABT5D2X6_9BACT</name>
<dbReference type="PROSITE" id="PS51725">
    <property type="entry name" value="ABM"/>
    <property type="match status" value="1"/>
</dbReference>
<dbReference type="PANTHER" id="PTHR33336:SF3">
    <property type="entry name" value="ABM DOMAIN-CONTAINING PROTEIN"/>
    <property type="match status" value="1"/>
</dbReference>
<proteinExistence type="predicted"/>
<feature type="domain" description="ABM" evidence="1">
    <location>
        <begin position="6"/>
        <end position="95"/>
    </location>
</feature>
<evidence type="ECO:0000313" key="2">
    <source>
        <dbReference type="EMBL" id="MDC0708027.1"/>
    </source>
</evidence>
<dbReference type="GO" id="GO:0004497">
    <property type="term" value="F:monooxygenase activity"/>
    <property type="evidence" value="ECO:0007669"/>
    <property type="project" value="UniProtKB-KW"/>
</dbReference>
<dbReference type="InterPro" id="IPR050744">
    <property type="entry name" value="AI-2_Isomerase_LsrG"/>
</dbReference>
<comment type="caution">
    <text evidence="2">The sequence shown here is derived from an EMBL/GenBank/DDBJ whole genome shotgun (WGS) entry which is preliminary data.</text>
</comment>
<dbReference type="PANTHER" id="PTHR33336">
    <property type="entry name" value="QUINOL MONOOXYGENASE YGIN-RELATED"/>
    <property type="match status" value="1"/>
</dbReference>
<dbReference type="Gene3D" id="3.30.70.100">
    <property type="match status" value="1"/>
</dbReference>
<gene>
    <name evidence="2" type="ORF">POL68_06050</name>
</gene>
<dbReference type="InterPro" id="IPR007138">
    <property type="entry name" value="ABM_dom"/>
</dbReference>
<keyword evidence="3" id="KW-1185">Reference proteome</keyword>
<dbReference type="SUPFAM" id="SSF54909">
    <property type="entry name" value="Dimeric alpha+beta barrel"/>
    <property type="match status" value="1"/>
</dbReference>
<evidence type="ECO:0000259" key="1">
    <source>
        <dbReference type="PROSITE" id="PS51725"/>
    </source>
</evidence>
<keyword evidence="2" id="KW-0560">Oxidoreductase</keyword>
<dbReference type="EMBL" id="JAQNDM010000002">
    <property type="protein sequence ID" value="MDC0708027.1"/>
    <property type="molecule type" value="Genomic_DNA"/>
</dbReference>